<evidence type="ECO:0000259" key="12">
    <source>
        <dbReference type="PROSITE" id="PS50990"/>
    </source>
</evidence>
<evidence type="ECO:0000259" key="11">
    <source>
        <dbReference type="PROSITE" id="PS50929"/>
    </source>
</evidence>
<evidence type="ECO:0000256" key="3">
    <source>
        <dbReference type="ARBA" id="ARBA00022475"/>
    </source>
</evidence>
<evidence type="ECO:0000313" key="14">
    <source>
        <dbReference type="Proteomes" id="UP000572722"/>
    </source>
</evidence>
<feature type="transmembrane region" description="Helical" evidence="9">
    <location>
        <begin position="314"/>
        <end position="332"/>
    </location>
</feature>
<dbReference type="SUPFAM" id="SSF52540">
    <property type="entry name" value="P-loop containing nucleoside triphosphate hydrolases"/>
    <property type="match status" value="1"/>
</dbReference>
<proteinExistence type="predicted"/>
<dbReference type="Gene3D" id="3.40.50.300">
    <property type="entry name" value="P-loop containing nucleotide triphosphate hydrolases"/>
    <property type="match status" value="1"/>
</dbReference>
<keyword evidence="7 9" id="KW-1133">Transmembrane helix</keyword>
<dbReference type="PANTHER" id="PTHR24221">
    <property type="entry name" value="ATP-BINDING CASSETTE SUB-FAMILY B"/>
    <property type="match status" value="1"/>
</dbReference>
<dbReference type="EMBL" id="VTXO01000003">
    <property type="protein sequence ID" value="NOI80945.1"/>
    <property type="molecule type" value="Genomic_DNA"/>
</dbReference>
<feature type="transmembrane region" description="Helical" evidence="9">
    <location>
        <begin position="290"/>
        <end position="308"/>
    </location>
</feature>
<comment type="subcellular location">
    <subcellularLocation>
        <location evidence="1">Cell membrane</location>
        <topology evidence="1">Multi-pass membrane protein</topology>
    </subcellularLocation>
</comment>
<dbReference type="Gene3D" id="1.20.1560.10">
    <property type="entry name" value="ABC transporter type 1, transmembrane domain"/>
    <property type="match status" value="1"/>
</dbReference>
<dbReference type="AlphaFoldDB" id="A0AAE5GPZ6"/>
<gene>
    <name evidence="13" type="ORF">F0237_09745</name>
</gene>
<keyword evidence="8 9" id="KW-0472">Membrane</keyword>
<evidence type="ECO:0000256" key="8">
    <source>
        <dbReference type="ARBA" id="ARBA00023136"/>
    </source>
</evidence>
<organism evidence="13 14">
    <name type="scientific">Vibrio tubiashii</name>
    <dbReference type="NCBI Taxonomy" id="29498"/>
    <lineage>
        <taxon>Bacteria</taxon>
        <taxon>Pseudomonadati</taxon>
        <taxon>Pseudomonadota</taxon>
        <taxon>Gammaproteobacteria</taxon>
        <taxon>Vibrionales</taxon>
        <taxon>Vibrionaceae</taxon>
        <taxon>Vibrio</taxon>
        <taxon>Vibrio oreintalis group</taxon>
    </lineage>
</organism>
<dbReference type="Pfam" id="PF00664">
    <property type="entry name" value="ABC_membrane"/>
    <property type="match status" value="1"/>
</dbReference>
<dbReference type="Pfam" id="PF03412">
    <property type="entry name" value="Peptidase_C39"/>
    <property type="match status" value="1"/>
</dbReference>
<dbReference type="Gene3D" id="3.90.70.10">
    <property type="entry name" value="Cysteine proteinases"/>
    <property type="match status" value="1"/>
</dbReference>
<dbReference type="PROSITE" id="PS00211">
    <property type="entry name" value="ABC_TRANSPORTER_1"/>
    <property type="match status" value="1"/>
</dbReference>
<keyword evidence="5" id="KW-0547">Nucleotide-binding</keyword>
<evidence type="ECO:0000313" key="13">
    <source>
        <dbReference type="EMBL" id="NOI80945.1"/>
    </source>
</evidence>
<keyword evidence="2" id="KW-0813">Transport</keyword>
<dbReference type="GO" id="GO:0005524">
    <property type="term" value="F:ATP binding"/>
    <property type="evidence" value="ECO:0007669"/>
    <property type="project" value="UniProtKB-KW"/>
</dbReference>
<dbReference type="GO" id="GO:0140359">
    <property type="term" value="F:ABC-type transporter activity"/>
    <property type="evidence" value="ECO:0007669"/>
    <property type="project" value="InterPro"/>
</dbReference>
<accession>A0AAE5GPZ6</accession>
<feature type="transmembrane region" description="Helical" evidence="9">
    <location>
        <begin position="178"/>
        <end position="199"/>
    </location>
</feature>
<evidence type="ECO:0000256" key="2">
    <source>
        <dbReference type="ARBA" id="ARBA00022448"/>
    </source>
</evidence>
<dbReference type="FunFam" id="3.40.50.300:FF:000299">
    <property type="entry name" value="ABC transporter ATP-binding protein/permease"/>
    <property type="match status" value="1"/>
</dbReference>
<keyword evidence="3" id="KW-1003">Cell membrane</keyword>
<feature type="domain" description="ABC transmembrane type-1" evidence="11">
    <location>
        <begin position="178"/>
        <end position="457"/>
    </location>
</feature>
<dbReference type="InterPro" id="IPR011527">
    <property type="entry name" value="ABC1_TM_dom"/>
</dbReference>
<feature type="domain" description="ABC transporter" evidence="10">
    <location>
        <begin position="492"/>
        <end position="709"/>
    </location>
</feature>
<dbReference type="CDD" id="cd18567">
    <property type="entry name" value="ABC_6TM_CvaB_RaxB_like"/>
    <property type="match status" value="1"/>
</dbReference>
<evidence type="ECO:0000256" key="1">
    <source>
        <dbReference type="ARBA" id="ARBA00004651"/>
    </source>
</evidence>
<feature type="transmembrane region" description="Helical" evidence="9">
    <location>
        <begin position="394"/>
        <end position="413"/>
    </location>
</feature>
<evidence type="ECO:0000256" key="9">
    <source>
        <dbReference type="SAM" id="Phobius"/>
    </source>
</evidence>
<evidence type="ECO:0000256" key="4">
    <source>
        <dbReference type="ARBA" id="ARBA00022692"/>
    </source>
</evidence>
<feature type="transmembrane region" description="Helical" evidence="9">
    <location>
        <begin position="211"/>
        <end position="229"/>
    </location>
</feature>
<dbReference type="GO" id="GO:0034040">
    <property type="term" value="F:ATPase-coupled lipid transmembrane transporter activity"/>
    <property type="evidence" value="ECO:0007669"/>
    <property type="project" value="TreeGrafter"/>
</dbReference>
<keyword evidence="6" id="KW-0067">ATP-binding</keyword>
<dbReference type="GO" id="GO:0016887">
    <property type="term" value="F:ATP hydrolysis activity"/>
    <property type="evidence" value="ECO:0007669"/>
    <property type="project" value="InterPro"/>
</dbReference>
<dbReference type="InterPro" id="IPR027417">
    <property type="entry name" value="P-loop_NTPase"/>
</dbReference>
<name>A0AAE5GPZ6_9VIBR</name>
<dbReference type="PROSITE" id="PS50990">
    <property type="entry name" value="PEPTIDASE_C39"/>
    <property type="match status" value="1"/>
</dbReference>
<evidence type="ECO:0000259" key="10">
    <source>
        <dbReference type="PROSITE" id="PS50893"/>
    </source>
</evidence>
<dbReference type="InterPro" id="IPR036640">
    <property type="entry name" value="ABC1_TM_sf"/>
</dbReference>
<dbReference type="InterPro" id="IPR017871">
    <property type="entry name" value="ABC_transporter-like_CS"/>
</dbReference>
<keyword evidence="4 9" id="KW-0812">Transmembrane</keyword>
<dbReference type="Pfam" id="PF00005">
    <property type="entry name" value="ABC_tran"/>
    <property type="match status" value="1"/>
</dbReference>
<dbReference type="PROSITE" id="PS50893">
    <property type="entry name" value="ABC_TRANSPORTER_2"/>
    <property type="match status" value="1"/>
</dbReference>
<dbReference type="GO" id="GO:0008233">
    <property type="term" value="F:peptidase activity"/>
    <property type="evidence" value="ECO:0007669"/>
    <property type="project" value="InterPro"/>
</dbReference>
<dbReference type="SUPFAM" id="SSF90123">
    <property type="entry name" value="ABC transporter transmembrane region"/>
    <property type="match status" value="1"/>
</dbReference>
<sequence length="709" mass="78930">MTVLNDLAERLQIGFSRKIPLFYQSEAAECGLACVGMIAEYWGHKLNLTRLRSEMSVSLNGSTLSDLMTMAKKLDLSGRPLRVEVDDLASLANPCILHWDLNHFVVLVKVSRQYFYIHDPYIGRRRLSRAAFSQHFTGVILELTPLDSMAPMRHDIHQPTLRDVFGRPNGLIGSLAKIVALALVYEICVLGASFLPQVVIDHVVPSQDQSLLSLVIIGFGLLLLIRVGASALRAWTVMAVSASFNLQWRARVFQHMMHLPIPFFEKRNLGDIASRFDSLDVIESAITKQVVEALLDGMLAMGALAMLLSYDPKIAAIALGAMSVYFLLRQGFFARFRELNLEFILSSAKEKTYFLETVRSIQSIRLFGRTDNRAVRWQNLLVDERNADIRQQKLGIMFESMSTLIFGLEGLMIVWVGTAAALTGDLTVGMLIAALSFKDQFSTRVSGFIDTLFQLKMLSLHLERVGDVVLTEREEPEPQRSYVDVAHLSPSIRFEQVSYQYSDHEPRVIDNLSFEIHAGEAVALIGASGCGKTTVIKLMLGMLTPTQGQIFIDGTPLSSLNLSEYRQMIGSVMQDDTLLSGSLEENISFFDLQVDAQRVRDVAAMADIRQHIEQLPMGYETLVGELGNTLSGGQKQRVLLARALYRQPDILIFDEATSHLDAQSEQHINTMIRDQAAITRVIVAHRPSTIDSADRVIDIAALNGVSAQS</sequence>
<evidence type="ECO:0000256" key="7">
    <source>
        <dbReference type="ARBA" id="ARBA00022989"/>
    </source>
</evidence>
<dbReference type="InterPro" id="IPR039421">
    <property type="entry name" value="Type_1_exporter"/>
</dbReference>
<evidence type="ECO:0000256" key="6">
    <source>
        <dbReference type="ARBA" id="ARBA00022840"/>
    </source>
</evidence>
<dbReference type="RefSeq" id="WP_171321728.1">
    <property type="nucleotide sequence ID" value="NZ_VTXO01000003.1"/>
</dbReference>
<reference evidence="13 14" key="1">
    <citation type="submission" date="2019-08" db="EMBL/GenBank/DDBJ databases">
        <title>Draft genome sequencing and comparative genomics of hatchery-associated Vibrios.</title>
        <authorList>
            <person name="Kehlet-Delgado H."/>
            <person name="Mueller R.S."/>
        </authorList>
    </citation>
    <scope>NUCLEOTIDE SEQUENCE [LARGE SCALE GENOMIC DNA]</scope>
    <source>
        <strain evidence="13 14">01-65-5-1</strain>
    </source>
</reference>
<comment type="caution">
    <text evidence="13">The sequence shown here is derived from an EMBL/GenBank/DDBJ whole genome shotgun (WGS) entry which is preliminary data.</text>
</comment>
<dbReference type="Proteomes" id="UP000572722">
    <property type="component" value="Unassembled WGS sequence"/>
</dbReference>
<protein>
    <submittedName>
        <fullName evidence="13">Peptidase domain-containing ABC transporter</fullName>
    </submittedName>
</protein>
<dbReference type="GO" id="GO:0005886">
    <property type="term" value="C:plasma membrane"/>
    <property type="evidence" value="ECO:0007669"/>
    <property type="project" value="UniProtKB-SubCell"/>
</dbReference>
<dbReference type="InterPro" id="IPR003593">
    <property type="entry name" value="AAA+_ATPase"/>
</dbReference>
<dbReference type="PROSITE" id="PS50929">
    <property type="entry name" value="ABC_TM1F"/>
    <property type="match status" value="1"/>
</dbReference>
<feature type="domain" description="Peptidase C39" evidence="12">
    <location>
        <begin position="24"/>
        <end position="143"/>
    </location>
</feature>
<evidence type="ECO:0000256" key="5">
    <source>
        <dbReference type="ARBA" id="ARBA00022741"/>
    </source>
</evidence>
<dbReference type="SMART" id="SM00382">
    <property type="entry name" value="AAA"/>
    <property type="match status" value="1"/>
</dbReference>
<dbReference type="InterPro" id="IPR003439">
    <property type="entry name" value="ABC_transporter-like_ATP-bd"/>
</dbReference>
<dbReference type="InterPro" id="IPR005074">
    <property type="entry name" value="Peptidase_C39"/>
</dbReference>
<dbReference type="PANTHER" id="PTHR24221:SF606">
    <property type="entry name" value="COLICIN V SECRETION-PROCESSING ATP-BINDING PROTEIN"/>
    <property type="match status" value="1"/>
</dbReference>
<dbReference type="GO" id="GO:0006508">
    <property type="term" value="P:proteolysis"/>
    <property type="evidence" value="ECO:0007669"/>
    <property type="project" value="InterPro"/>
</dbReference>